<dbReference type="Pfam" id="PF13181">
    <property type="entry name" value="TPR_8"/>
    <property type="match status" value="1"/>
</dbReference>
<evidence type="ECO:0008006" key="4">
    <source>
        <dbReference type="Google" id="ProtNLM"/>
    </source>
</evidence>
<dbReference type="KEGG" id="vhl:BME96_18610"/>
<sequence>MTTENRRINKSYYQTILDKSKQGHPVSILGDMYMEEMQKQWPDLSSIRYAQGEIYYQNNDYEAAIFKWQQPLEEELIPWAQKNIADAHVELGLLEEAEGLYLQVDSPSLVLKSEVLMQLFSLYVQQGNQRKAVSTIKEAVSLNPDYSRVTEIAQTYFEDIGEWDHAVELAVNETIRTKTSYWMGVLSGYVQQGLTVGYRPDYFNDLLVHILAMDRDRFEDMTEVLWNSYRQSPYYIEWLRVINQLLLEAHEELPYVWRKLPALYQEAYFDLINGDYLIREISDLIQQHLTNWLDITAESDALASSAAILAWDKTIPSMLDEQLVSKAEYQFETTTPQQHDSKDGMILFEAIKAWAKKEGLLHDLTEVTDPILRNSDMEAASPSSIREVLKVAIEFLLEQRVELEKGIEEEIEWNEALLASLQNIHQQLGDMEQETTEHMTESFRTMKNNLSKRVMTELPKQLQKSASIIQDDSDFSKINEELNEEMNRRIVVFMKNFVHHDVKQAVQQWINECKREFQENQAACNEFSQTVNQQYNEEKIDLQADFKVLEDWQRDLERISRGMLRFEKMNIFMRNTPSQLFLKGAGKLFSSISKNNEMLHSRYKNYIENEDYTPTAKEIIDPFMQQLELFEGSIEWDVNRFFASPVDIVSQETEKVEADIESHTADLQKMHDKPETYRDPLTLFEVRRRQYELTNTISKV</sequence>
<evidence type="ECO:0000313" key="2">
    <source>
        <dbReference type="EMBL" id="APC50087.1"/>
    </source>
</evidence>
<accession>A0AAC9J2S8</accession>
<protein>
    <recommendedName>
        <fullName evidence="4">Tetratricopeptide repeat protein</fullName>
    </recommendedName>
</protein>
<proteinExistence type="predicted"/>
<dbReference type="EMBL" id="CP017962">
    <property type="protein sequence ID" value="APC50087.1"/>
    <property type="molecule type" value="Genomic_DNA"/>
</dbReference>
<organism evidence="2 3">
    <name type="scientific">Virgibacillus halodenitrificans</name>
    <name type="common">Bacillus halodenitrificans</name>
    <dbReference type="NCBI Taxonomy" id="1482"/>
    <lineage>
        <taxon>Bacteria</taxon>
        <taxon>Bacillati</taxon>
        <taxon>Bacillota</taxon>
        <taxon>Bacilli</taxon>
        <taxon>Bacillales</taxon>
        <taxon>Bacillaceae</taxon>
        <taxon>Virgibacillus</taxon>
    </lineage>
</organism>
<dbReference type="RefSeq" id="WP_071649904.1">
    <property type="nucleotide sequence ID" value="NZ_CP017962.1"/>
</dbReference>
<evidence type="ECO:0000313" key="3">
    <source>
        <dbReference type="Proteomes" id="UP000182945"/>
    </source>
</evidence>
<reference evidence="2 3" key="1">
    <citation type="submission" date="2016-11" db="EMBL/GenBank/DDBJ databases">
        <title>Complete genome sequencing of Virgibacillus halodenitrificans PDB-F2.</title>
        <authorList>
            <person name="Sun Z."/>
            <person name="Zhou Y."/>
            <person name="Li H."/>
        </authorList>
    </citation>
    <scope>NUCLEOTIDE SEQUENCE [LARGE SCALE GENOMIC DNA]</scope>
    <source>
        <strain evidence="2 3">PDB-F2</strain>
    </source>
</reference>
<dbReference type="AlphaFoldDB" id="A0AAC9J2S8"/>
<dbReference type="SUPFAM" id="SSF48452">
    <property type="entry name" value="TPR-like"/>
    <property type="match status" value="1"/>
</dbReference>
<name>A0AAC9J2S8_VIRHA</name>
<dbReference type="Gene3D" id="1.25.40.10">
    <property type="entry name" value="Tetratricopeptide repeat domain"/>
    <property type="match status" value="1"/>
</dbReference>
<gene>
    <name evidence="2" type="ORF">BME96_18610</name>
</gene>
<dbReference type="PROSITE" id="PS50005">
    <property type="entry name" value="TPR"/>
    <property type="match status" value="1"/>
</dbReference>
<feature type="repeat" description="TPR" evidence="1">
    <location>
        <begin position="113"/>
        <end position="146"/>
    </location>
</feature>
<dbReference type="InterPro" id="IPR011990">
    <property type="entry name" value="TPR-like_helical_dom_sf"/>
</dbReference>
<dbReference type="InterPro" id="IPR019734">
    <property type="entry name" value="TPR_rpt"/>
</dbReference>
<keyword evidence="1" id="KW-0802">TPR repeat</keyword>
<evidence type="ECO:0000256" key="1">
    <source>
        <dbReference type="PROSITE-ProRule" id="PRU00339"/>
    </source>
</evidence>
<dbReference type="Proteomes" id="UP000182945">
    <property type="component" value="Chromosome"/>
</dbReference>
<dbReference type="GeneID" id="71516427"/>